<dbReference type="SUPFAM" id="SSF102462">
    <property type="entry name" value="Peptidyl-tRNA hydrolase II"/>
    <property type="match status" value="1"/>
</dbReference>
<dbReference type="Proteomes" id="UP000584824">
    <property type="component" value="Unassembled WGS sequence"/>
</dbReference>
<dbReference type="InterPro" id="IPR023476">
    <property type="entry name" value="Pep_tRNA_hydro_II_dom_sf"/>
</dbReference>
<accession>A0A7W6K0X7</accession>
<name>A0A7W6K0X7_9HYPH</name>
<dbReference type="RefSeq" id="WP_183791320.1">
    <property type="nucleotide sequence ID" value="NZ_JACIDU010000005.1"/>
</dbReference>
<keyword evidence="2" id="KW-1185">Reference proteome</keyword>
<evidence type="ECO:0008006" key="3">
    <source>
        <dbReference type="Google" id="ProtNLM"/>
    </source>
</evidence>
<dbReference type="EMBL" id="JACIDU010000005">
    <property type="protein sequence ID" value="MBB4103121.1"/>
    <property type="molecule type" value="Genomic_DNA"/>
</dbReference>
<proteinExistence type="predicted"/>
<evidence type="ECO:0000313" key="2">
    <source>
        <dbReference type="Proteomes" id="UP000584824"/>
    </source>
</evidence>
<dbReference type="InterPro" id="IPR018988">
    <property type="entry name" value="DUF2000"/>
</dbReference>
<organism evidence="1 2">
    <name type="scientific">Allorhizobium borbori</name>
    <dbReference type="NCBI Taxonomy" id="485907"/>
    <lineage>
        <taxon>Bacteria</taxon>
        <taxon>Pseudomonadati</taxon>
        <taxon>Pseudomonadota</taxon>
        <taxon>Alphaproteobacteria</taxon>
        <taxon>Hyphomicrobiales</taxon>
        <taxon>Rhizobiaceae</taxon>
        <taxon>Rhizobium/Agrobacterium group</taxon>
        <taxon>Allorhizobium</taxon>
    </lineage>
</organism>
<comment type="caution">
    <text evidence="1">The sequence shown here is derived from an EMBL/GenBank/DDBJ whole genome shotgun (WGS) entry which is preliminary data.</text>
</comment>
<dbReference type="Pfam" id="PF09391">
    <property type="entry name" value="DUF2000"/>
    <property type="match status" value="1"/>
</dbReference>
<sequence>MFDTKIAIVLRDDLATWQKLNVTAFLMSGIIAQSPTIIGEIYRDRAGNVYNPMSVQPVVVLSSDQEQLRTIHKRALEREVTVSAYIEEMFATGHDVANREVFSQFSPDDAKLVGVALRADKKTVDKITKGAKMHQ</sequence>
<dbReference type="Gene3D" id="3.40.1490.10">
    <property type="entry name" value="Bit1"/>
    <property type="match status" value="1"/>
</dbReference>
<protein>
    <recommendedName>
        <fullName evidence="3">DUF2000 family protein</fullName>
    </recommendedName>
</protein>
<evidence type="ECO:0000313" key="1">
    <source>
        <dbReference type="EMBL" id="MBB4103121.1"/>
    </source>
</evidence>
<reference evidence="1 2" key="1">
    <citation type="submission" date="2020-08" db="EMBL/GenBank/DDBJ databases">
        <title>Genomic Encyclopedia of Type Strains, Phase IV (KMG-IV): sequencing the most valuable type-strain genomes for metagenomic binning, comparative biology and taxonomic classification.</title>
        <authorList>
            <person name="Goeker M."/>
        </authorList>
    </citation>
    <scope>NUCLEOTIDE SEQUENCE [LARGE SCALE GENOMIC DNA]</scope>
    <source>
        <strain evidence="1 2">DSM 26385</strain>
    </source>
</reference>
<dbReference type="AlphaFoldDB" id="A0A7W6K0X7"/>
<gene>
    <name evidence="1" type="ORF">GGQ66_001676</name>
</gene>